<sequence>MCLVLGQIDEHLAGIEDNLNKLRVISTDKDYHISEIYTHIQRIRYHLLQIKGVKELAVTDMTNKEQGRTCDIPAEIVANKLEVPRTEVNFRDKKIRKASSWKYLAKWESILEEQWSQQNDNEYDFRGINLVVPKRKQSFRKRQNISSTKEDFLDDAHMKKANSTDCILDRDNDADNFMFENVEKKKCVSENDLYRDSLDIDYTDISDCNYLLSLHDLERMGSIRKAAEAETRQILKDSNRNSNELGKVRRNSSAHKPKIVGVVVIKIEMGGKSSKTEGFLRTASFRRSQKNTLQKIEKKLDRTSKDINSFRGSIDDNKYTKIKQNITDVIDDLEKINPTVKDKHKETYQKILDKCNDELQKLDAKVTNSPSLSPVASPVASPTPISPANIAATPLDSPLSERSSHSIQVKLVKVSLEEQMQQQQNTTGAPKKQNVNLPKEEIEEEVDLEQEAVDAIDAMRKKIEYLETEIHMYKEDHDEKLYGFISESLNQIIMKLDAMETFGNIQIKHERKLALQRAHECVKYLNDDLKSAKIVKQPEVEVELHESVRNDRTRLSKRSMYRPITLDLNINDKLNEELHNVIHKRMEEATREIHNSNSDKTAKTVPPNHSTDESFENFDNAESEDEFDFVSVNDDDKDKSKSTPVLISSF</sequence>
<reference evidence="1" key="1">
    <citation type="submission" date="2022-04" db="EMBL/GenBank/DDBJ databases">
        <title>Chromosome-scale genome assembly of Holotrichia oblita Faldermann.</title>
        <authorList>
            <person name="Rongchong L."/>
        </authorList>
    </citation>
    <scope>NUCLEOTIDE SEQUENCE</scope>
    <source>
        <strain evidence="1">81SQS9</strain>
    </source>
</reference>
<organism evidence="1 2">
    <name type="scientific">Holotrichia oblita</name>
    <name type="common">Chafer beetle</name>
    <dbReference type="NCBI Taxonomy" id="644536"/>
    <lineage>
        <taxon>Eukaryota</taxon>
        <taxon>Metazoa</taxon>
        <taxon>Ecdysozoa</taxon>
        <taxon>Arthropoda</taxon>
        <taxon>Hexapoda</taxon>
        <taxon>Insecta</taxon>
        <taxon>Pterygota</taxon>
        <taxon>Neoptera</taxon>
        <taxon>Endopterygota</taxon>
        <taxon>Coleoptera</taxon>
        <taxon>Polyphaga</taxon>
        <taxon>Scarabaeiformia</taxon>
        <taxon>Scarabaeidae</taxon>
        <taxon>Melolonthinae</taxon>
        <taxon>Holotrichia</taxon>
    </lineage>
</organism>
<evidence type="ECO:0000313" key="2">
    <source>
        <dbReference type="Proteomes" id="UP001056778"/>
    </source>
</evidence>
<accession>A0ACB9SPH7</accession>
<evidence type="ECO:0000313" key="1">
    <source>
        <dbReference type="EMBL" id="KAI4456585.1"/>
    </source>
</evidence>
<proteinExistence type="predicted"/>
<dbReference type="EMBL" id="CM043022">
    <property type="protein sequence ID" value="KAI4456585.1"/>
    <property type="molecule type" value="Genomic_DNA"/>
</dbReference>
<gene>
    <name evidence="1" type="ORF">MML48_8g00007597</name>
</gene>
<dbReference type="Proteomes" id="UP001056778">
    <property type="component" value="Chromosome 8"/>
</dbReference>
<keyword evidence="2" id="KW-1185">Reference proteome</keyword>
<protein>
    <submittedName>
        <fullName evidence="1">Bag domain</fullName>
    </submittedName>
</protein>
<comment type="caution">
    <text evidence="1">The sequence shown here is derived from an EMBL/GenBank/DDBJ whole genome shotgun (WGS) entry which is preliminary data.</text>
</comment>
<name>A0ACB9SPH7_HOLOL</name>